<dbReference type="PANTHER" id="PTHR33490">
    <property type="entry name" value="BLR5614 PROTEIN-RELATED"/>
    <property type="match status" value="1"/>
</dbReference>
<dbReference type="EMBL" id="SRIO01000003">
    <property type="protein sequence ID" value="TFZ83544.1"/>
    <property type="molecule type" value="Genomic_DNA"/>
</dbReference>
<feature type="region of interest" description="Disordered" evidence="1">
    <location>
        <begin position="1100"/>
        <end position="1119"/>
    </location>
</feature>
<name>A0A4Z0FCN3_9GAMM</name>
<dbReference type="InterPro" id="IPR002931">
    <property type="entry name" value="Transglutaminase-like"/>
</dbReference>
<dbReference type="InterPro" id="IPR013589">
    <property type="entry name" value="Bac_transglu_N"/>
</dbReference>
<dbReference type="PANTHER" id="PTHR33490:SF1">
    <property type="entry name" value="SLL1233 PROTEIN"/>
    <property type="match status" value="1"/>
</dbReference>
<dbReference type="Pfam" id="PF01841">
    <property type="entry name" value="Transglut_core"/>
    <property type="match status" value="1"/>
</dbReference>
<dbReference type="AlphaFoldDB" id="A0A4Z0FCN3"/>
<dbReference type="InterPro" id="IPR018667">
    <property type="entry name" value="DUF2126"/>
</dbReference>
<dbReference type="Pfam" id="PF08379">
    <property type="entry name" value="Bact_transglu_N"/>
    <property type="match status" value="1"/>
</dbReference>
<dbReference type="Proteomes" id="UP000297890">
    <property type="component" value="Unassembled WGS sequence"/>
</dbReference>
<reference evidence="3 4" key="1">
    <citation type="journal article" date="2019" name="ISME J.">
        <title>Candidatus Macondimonas diazotrophica, a novel gammaproteobacterial genus dominating crude-oil-contaminated coastal sediments.</title>
        <authorList>
            <person name="Karthikeyan S."/>
            <person name="Konstantinidis K."/>
        </authorList>
    </citation>
    <scope>NUCLEOTIDE SEQUENCE [LARGE SCALE GENOMIC DNA]</scope>
    <source>
        <strain evidence="3 4">KTK01</strain>
    </source>
</reference>
<dbReference type="InterPro" id="IPR038765">
    <property type="entry name" value="Papain-like_cys_pep_sf"/>
</dbReference>
<dbReference type="Gene3D" id="3.10.620.30">
    <property type="match status" value="1"/>
</dbReference>
<organism evidence="3 4">
    <name type="scientific">Candidatus Macondimonas diazotrophica</name>
    <dbReference type="NCBI Taxonomy" id="2305248"/>
    <lineage>
        <taxon>Bacteria</taxon>
        <taxon>Pseudomonadati</taxon>
        <taxon>Pseudomonadota</taxon>
        <taxon>Gammaproteobacteria</taxon>
        <taxon>Chromatiales</taxon>
        <taxon>Ectothiorhodospiraceae</taxon>
        <taxon>Candidatus Macondimonas</taxon>
    </lineage>
</organism>
<evidence type="ECO:0000256" key="1">
    <source>
        <dbReference type="SAM" id="MobiDB-lite"/>
    </source>
</evidence>
<evidence type="ECO:0000313" key="4">
    <source>
        <dbReference type="Proteomes" id="UP000297890"/>
    </source>
</evidence>
<comment type="caution">
    <text evidence="3">The sequence shown here is derived from an EMBL/GenBank/DDBJ whole genome shotgun (WGS) entry which is preliminary data.</text>
</comment>
<evidence type="ECO:0000313" key="3">
    <source>
        <dbReference type="EMBL" id="TFZ83544.1"/>
    </source>
</evidence>
<keyword evidence="4" id="KW-1185">Reference proteome</keyword>
<dbReference type="Pfam" id="PF09899">
    <property type="entry name" value="DUF2126"/>
    <property type="match status" value="1"/>
</dbReference>
<protein>
    <submittedName>
        <fullName evidence="3">Transglutaminase family protein</fullName>
    </submittedName>
</protein>
<feature type="domain" description="Transglutaminase-like" evidence="2">
    <location>
        <begin position="173"/>
        <end position="249"/>
    </location>
</feature>
<sequence>MSLRVALNHKTVYHYDRPVALSPQVIRLRPAVHSRTPILSYSLRVTPEDHFINWQQDPFGNILARVVFQQETRTLGIEVDLIAEMVVINPFDFFVEEYAKHFPFTYDRQLRKELTPYMEVTENGPLLRKWLSGVERGKRPYVVDFLVDLNSRLQRDIGYLIRMEPGIQSCEETLKKTTGSCRDSAWLLVQIMRHLGLAARFVSGYLVQLKPDVRSLDGPSGPEADFTDLHAWCEVYVPGAGWIGLDPTSGLFAGEGHIPLACTPDPVSAAPVTGNFWGDPDTEVTFSHHNEVQRIHEDPRVTKPYSDDQWQAITLLGRAVDDQLRAGDVRLTMGGEPTFVSVDDMESPQWNTAALGPHKRERAGVLLRRLQDRFAPGGVFHVGQGKWYPGEELPRWALSLYWRTDGRPVWQRPDLLADDGKDYGCTIDDALCFGRELARRLGVAPDHVQPGYEDTLYHLWKADSLPLDLDPLKLADKQHPDHASLRQVLERGLDMPVGYCLPVRWNYGSNRWESVHWPFRREVMFLLPGDSPMGLRLPLDQLPWSAQQRERREVVPEPSPFEPRPPLDDLQGEVARHYSTWTPAPPQPIREMEQADDLNPARWADVFRTALCIEPRDGCLHIFLPPVSYLEHYLNLLACIEATAAQLGLPVRLEGYEPPHDWRLKRLHITPDPGVIEVNVHPAENWAEMVEITETLYDEAHRARLGTEKFMLDGRHTGTGGGNHVTLGGSTPADSPFLRRPDLLRSLITFWQHHPAMSYLFSGLFIGPTSQAPRADEARIESLYELDIAFKEMPDGEVPQPWLVDRLLRNLLTDLTGNTHRAEFCIDKLYSPDSQRGRLGLLELRAFEMPPHARMSLVQMLLLRTLVAHFWYRPYRHDLVRWGTALHDRFMLPHFVWQDIQDVTRFLRESGFPFHPEWFAPFLEFRFPHYGEVRVGDIHLELRGALEPWNVLGEESTNLGTARFVDSSVERLQVRVTGLTDSRHVIACNGRRVPLHNTGTHGEYVAGVRYRAWQPPSALHPTIGIHSPLIFDIIDTWNGRSIGGCTYHVAHPGGRSYDVYPVNAYAAETRRVSRFWGFGHTPGVLEVPPDIARLSRFLPNGHPLGPMQPPPEETNREYPHTLDLRRRSIWMPR</sequence>
<accession>A0A4Z0FCN3</accession>
<dbReference type="SUPFAM" id="SSF54001">
    <property type="entry name" value="Cysteine proteinases"/>
    <property type="match status" value="1"/>
</dbReference>
<dbReference type="SMART" id="SM00460">
    <property type="entry name" value="TGc"/>
    <property type="match status" value="1"/>
</dbReference>
<gene>
    <name evidence="3" type="ORF">E4680_03330</name>
</gene>
<evidence type="ECO:0000259" key="2">
    <source>
        <dbReference type="SMART" id="SM00460"/>
    </source>
</evidence>
<proteinExistence type="predicted"/>
<dbReference type="OrthoDB" id="9804872at2"/>
<dbReference type="RefSeq" id="WP_135280961.1">
    <property type="nucleotide sequence ID" value="NZ_SRIO01000003.1"/>
</dbReference>